<evidence type="ECO:0000259" key="9">
    <source>
        <dbReference type="PROSITE" id="PS51755"/>
    </source>
</evidence>
<dbReference type="InterPro" id="IPR039420">
    <property type="entry name" value="WalR-like"/>
</dbReference>
<evidence type="ECO:0000256" key="4">
    <source>
        <dbReference type="ARBA" id="ARBA00023125"/>
    </source>
</evidence>
<feature type="DNA-binding region" description="OmpR/PhoB-type" evidence="7">
    <location>
        <begin position="126"/>
        <end position="224"/>
    </location>
</feature>
<organism evidence="10 11">
    <name type="scientific">Dyadobacter frigoris</name>
    <dbReference type="NCBI Taxonomy" id="2576211"/>
    <lineage>
        <taxon>Bacteria</taxon>
        <taxon>Pseudomonadati</taxon>
        <taxon>Bacteroidota</taxon>
        <taxon>Cytophagia</taxon>
        <taxon>Cytophagales</taxon>
        <taxon>Spirosomataceae</taxon>
        <taxon>Dyadobacter</taxon>
    </lineage>
</organism>
<evidence type="ECO:0000256" key="2">
    <source>
        <dbReference type="ARBA" id="ARBA00023012"/>
    </source>
</evidence>
<feature type="domain" description="OmpR/PhoB-type" evidence="9">
    <location>
        <begin position="126"/>
        <end position="224"/>
    </location>
</feature>
<dbReference type="PROSITE" id="PS51755">
    <property type="entry name" value="OMPR_PHOB"/>
    <property type="match status" value="1"/>
</dbReference>
<dbReference type="RefSeq" id="WP_137341661.1">
    <property type="nucleotide sequence ID" value="NZ_BSQH01000002.1"/>
</dbReference>
<reference evidence="10 11" key="1">
    <citation type="submission" date="2019-05" db="EMBL/GenBank/DDBJ databases">
        <title>Dyadobacter AR-3-8 sp. nov., isolated from arctic soil.</title>
        <authorList>
            <person name="Chaudhary D.K."/>
        </authorList>
    </citation>
    <scope>NUCLEOTIDE SEQUENCE [LARGE SCALE GENOMIC DNA]</scope>
    <source>
        <strain evidence="10 11">AR-3-8</strain>
    </source>
</reference>
<dbReference type="Gene3D" id="1.10.10.10">
    <property type="entry name" value="Winged helix-like DNA-binding domain superfamily/Winged helix DNA-binding domain"/>
    <property type="match status" value="1"/>
</dbReference>
<dbReference type="SUPFAM" id="SSF52172">
    <property type="entry name" value="CheY-like"/>
    <property type="match status" value="1"/>
</dbReference>
<dbReference type="FunFam" id="1.10.10.10:FF:000005">
    <property type="entry name" value="Two-component system response regulator"/>
    <property type="match status" value="1"/>
</dbReference>
<keyword evidence="2" id="KW-0902">Two-component regulatory system</keyword>
<evidence type="ECO:0000256" key="5">
    <source>
        <dbReference type="ARBA" id="ARBA00023163"/>
    </source>
</evidence>
<dbReference type="GO" id="GO:0000976">
    <property type="term" value="F:transcription cis-regulatory region binding"/>
    <property type="evidence" value="ECO:0007669"/>
    <property type="project" value="TreeGrafter"/>
</dbReference>
<dbReference type="SMART" id="SM00862">
    <property type="entry name" value="Trans_reg_C"/>
    <property type="match status" value="1"/>
</dbReference>
<keyword evidence="1 6" id="KW-0597">Phosphoprotein</keyword>
<dbReference type="Pfam" id="PF00072">
    <property type="entry name" value="Response_reg"/>
    <property type="match status" value="1"/>
</dbReference>
<accession>A0A4V6BIJ1</accession>
<dbReference type="OrthoDB" id="5343479at2"/>
<evidence type="ECO:0000259" key="8">
    <source>
        <dbReference type="PROSITE" id="PS50110"/>
    </source>
</evidence>
<feature type="modified residue" description="4-aspartylphosphate" evidence="6">
    <location>
        <position position="51"/>
    </location>
</feature>
<keyword evidence="4 7" id="KW-0238">DNA-binding</keyword>
<dbReference type="GO" id="GO:0006355">
    <property type="term" value="P:regulation of DNA-templated transcription"/>
    <property type="evidence" value="ECO:0007669"/>
    <property type="project" value="InterPro"/>
</dbReference>
<dbReference type="InterPro" id="IPR011006">
    <property type="entry name" value="CheY-like_superfamily"/>
</dbReference>
<evidence type="ECO:0000313" key="11">
    <source>
        <dbReference type="Proteomes" id="UP000304900"/>
    </source>
</evidence>
<dbReference type="PROSITE" id="PS50110">
    <property type="entry name" value="RESPONSE_REGULATORY"/>
    <property type="match status" value="1"/>
</dbReference>
<dbReference type="AlphaFoldDB" id="A0A4V6BIJ1"/>
<dbReference type="InterPro" id="IPR036388">
    <property type="entry name" value="WH-like_DNA-bd_sf"/>
</dbReference>
<dbReference type="GO" id="GO:0032993">
    <property type="term" value="C:protein-DNA complex"/>
    <property type="evidence" value="ECO:0007669"/>
    <property type="project" value="TreeGrafter"/>
</dbReference>
<dbReference type="Proteomes" id="UP000304900">
    <property type="component" value="Unassembled WGS sequence"/>
</dbReference>
<dbReference type="SMART" id="SM00448">
    <property type="entry name" value="REC"/>
    <property type="match status" value="1"/>
</dbReference>
<dbReference type="InterPro" id="IPR001867">
    <property type="entry name" value="OmpR/PhoB-type_DNA-bd"/>
</dbReference>
<keyword evidence="5" id="KW-0804">Transcription</keyword>
<name>A0A4V6BIJ1_9BACT</name>
<dbReference type="InterPro" id="IPR001789">
    <property type="entry name" value="Sig_transdc_resp-reg_receiver"/>
</dbReference>
<dbReference type="CDD" id="cd00383">
    <property type="entry name" value="trans_reg_C"/>
    <property type="match status" value="1"/>
</dbReference>
<comment type="caution">
    <text evidence="10">The sequence shown here is derived from an EMBL/GenBank/DDBJ whole genome shotgun (WGS) entry which is preliminary data.</text>
</comment>
<dbReference type="GO" id="GO:0005829">
    <property type="term" value="C:cytosol"/>
    <property type="evidence" value="ECO:0007669"/>
    <property type="project" value="TreeGrafter"/>
</dbReference>
<proteinExistence type="predicted"/>
<dbReference type="PANTHER" id="PTHR48111">
    <property type="entry name" value="REGULATOR OF RPOS"/>
    <property type="match status" value="1"/>
</dbReference>
<protein>
    <submittedName>
        <fullName evidence="10">Response regulator transcription factor</fullName>
    </submittedName>
</protein>
<dbReference type="EMBL" id="SZVO01000009">
    <property type="protein sequence ID" value="TKT90493.1"/>
    <property type="molecule type" value="Genomic_DNA"/>
</dbReference>
<evidence type="ECO:0000256" key="7">
    <source>
        <dbReference type="PROSITE-ProRule" id="PRU01091"/>
    </source>
</evidence>
<keyword evidence="11" id="KW-1185">Reference proteome</keyword>
<evidence type="ECO:0000256" key="3">
    <source>
        <dbReference type="ARBA" id="ARBA00023015"/>
    </source>
</evidence>
<feature type="domain" description="Response regulatory" evidence="8">
    <location>
        <begin position="2"/>
        <end position="116"/>
    </location>
</feature>
<dbReference type="Pfam" id="PF00486">
    <property type="entry name" value="Trans_reg_C"/>
    <property type="match status" value="1"/>
</dbReference>
<sequence length="225" mass="26159">MQILLVEDDPKLAGFIRKGFLGEQINLEIAYDGLMGKRLCEQRKFDAIILDVNLPGINGFDLCRFIKDNWPQTPVMMLTAFGMIQDKVLGFKAGADDYLTKPFEFEELLLRIKALARRNNHFSSPGKILKVSDLVLDTDSQHVRRGDIAIELTKREYELLEYLMHNKGKIVSRTDILERVWDLHFDTNTNILDVYINYLRRKIDKNFTEKLLHTIIGRGYTLREP</sequence>
<keyword evidence="3" id="KW-0805">Transcription regulation</keyword>
<dbReference type="GO" id="GO:0000156">
    <property type="term" value="F:phosphorelay response regulator activity"/>
    <property type="evidence" value="ECO:0007669"/>
    <property type="project" value="TreeGrafter"/>
</dbReference>
<dbReference type="PANTHER" id="PTHR48111:SF22">
    <property type="entry name" value="REGULATOR OF RPOS"/>
    <property type="match status" value="1"/>
</dbReference>
<dbReference type="Gene3D" id="6.10.250.690">
    <property type="match status" value="1"/>
</dbReference>
<evidence type="ECO:0000256" key="6">
    <source>
        <dbReference type="PROSITE-ProRule" id="PRU00169"/>
    </source>
</evidence>
<evidence type="ECO:0000256" key="1">
    <source>
        <dbReference type="ARBA" id="ARBA00022553"/>
    </source>
</evidence>
<evidence type="ECO:0000313" key="10">
    <source>
        <dbReference type="EMBL" id="TKT90493.1"/>
    </source>
</evidence>
<gene>
    <name evidence="10" type="ORF">FDK13_19340</name>
</gene>
<dbReference type="Gene3D" id="3.40.50.2300">
    <property type="match status" value="1"/>
</dbReference>